<dbReference type="RefSeq" id="WP_079490625.1">
    <property type="nucleotide sequence ID" value="NZ_FUZT01000003.1"/>
</dbReference>
<organism evidence="1 2">
    <name type="scientific">Maledivibacter halophilus</name>
    <dbReference type="NCBI Taxonomy" id="36842"/>
    <lineage>
        <taxon>Bacteria</taxon>
        <taxon>Bacillati</taxon>
        <taxon>Bacillota</taxon>
        <taxon>Clostridia</taxon>
        <taxon>Peptostreptococcales</taxon>
        <taxon>Caminicellaceae</taxon>
        <taxon>Maledivibacter</taxon>
    </lineage>
</organism>
<dbReference type="STRING" id="36842.SAMN02194393_01554"/>
<dbReference type="EMBL" id="FUZT01000003">
    <property type="protein sequence ID" value="SKC57676.1"/>
    <property type="molecule type" value="Genomic_DNA"/>
</dbReference>
<dbReference type="AlphaFoldDB" id="A0A1T5K1X4"/>
<dbReference type="OrthoDB" id="2454603at2"/>
<gene>
    <name evidence="1" type="ORF">SAMN02194393_01554</name>
</gene>
<protein>
    <recommendedName>
        <fullName evidence="3">Prohead protease</fullName>
    </recommendedName>
</protein>
<evidence type="ECO:0008006" key="3">
    <source>
        <dbReference type="Google" id="ProtNLM"/>
    </source>
</evidence>
<sequence length="108" mass="12906">MSINKKVISALKDIGVPVRFQTYSGDEETYITFFIYLDKPELHSDDKELINGYYVQIDIWSKEDYTDLVDTVYTRIIDAGFTKLNFYDLYEEDTKTYHKVMRFFKEVI</sequence>
<accession>A0A1T5K1X4</accession>
<proteinExistence type="predicted"/>
<reference evidence="1 2" key="1">
    <citation type="submission" date="2017-02" db="EMBL/GenBank/DDBJ databases">
        <authorList>
            <person name="Peterson S.W."/>
        </authorList>
    </citation>
    <scope>NUCLEOTIDE SEQUENCE [LARGE SCALE GENOMIC DNA]</scope>
    <source>
        <strain evidence="1 2">M1</strain>
    </source>
</reference>
<evidence type="ECO:0000313" key="2">
    <source>
        <dbReference type="Proteomes" id="UP000190285"/>
    </source>
</evidence>
<evidence type="ECO:0000313" key="1">
    <source>
        <dbReference type="EMBL" id="SKC57676.1"/>
    </source>
</evidence>
<keyword evidence="2" id="KW-1185">Reference proteome</keyword>
<dbReference type="Proteomes" id="UP000190285">
    <property type="component" value="Unassembled WGS sequence"/>
</dbReference>
<name>A0A1T5K1X4_9FIRM</name>